<evidence type="ECO:0000313" key="5">
    <source>
        <dbReference type="Proteomes" id="UP000647339"/>
    </source>
</evidence>
<dbReference type="Gene3D" id="3.40.50.720">
    <property type="entry name" value="NAD(P)-binding Rossmann-like Domain"/>
    <property type="match status" value="1"/>
</dbReference>
<dbReference type="SUPFAM" id="SSF55347">
    <property type="entry name" value="Glyceraldehyde-3-phosphate dehydrogenase-like, C-terminal domain"/>
    <property type="match status" value="1"/>
</dbReference>
<proteinExistence type="predicted"/>
<keyword evidence="1" id="KW-0560">Oxidoreductase</keyword>
<evidence type="ECO:0000256" key="1">
    <source>
        <dbReference type="ARBA" id="ARBA00023002"/>
    </source>
</evidence>
<name>A0ABQ1VB86_9BACT</name>
<gene>
    <name evidence="4" type="ORF">GCM10011339_40070</name>
</gene>
<evidence type="ECO:0000259" key="3">
    <source>
        <dbReference type="Pfam" id="PF16653"/>
    </source>
</evidence>
<evidence type="ECO:0000259" key="2">
    <source>
        <dbReference type="Pfam" id="PF03435"/>
    </source>
</evidence>
<dbReference type="PANTHER" id="PTHR11133:SF22">
    <property type="entry name" value="ALPHA-AMINOADIPIC SEMIALDEHYDE SYNTHASE, MITOCHONDRIAL"/>
    <property type="match status" value="1"/>
</dbReference>
<dbReference type="InterPro" id="IPR051168">
    <property type="entry name" value="AASS"/>
</dbReference>
<dbReference type="Pfam" id="PF03435">
    <property type="entry name" value="Sacchrp_dh_NADP"/>
    <property type="match status" value="1"/>
</dbReference>
<dbReference type="InterPro" id="IPR032095">
    <property type="entry name" value="Sacchrp_dh-like_C"/>
</dbReference>
<dbReference type="InterPro" id="IPR036291">
    <property type="entry name" value="NAD(P)-bd_dom_sf"/>
</dbReference>
<sequence length="448" mass="50498">MKKILIIGAGKSSKVLVDFLLKDAQAKNRKLILADMDVYEAEKKLEGHPAGTATGIDIHDSEKLGKLVQQADIVVSMVPAFLHPLVAKASVKEGKHFFSASYESPEMRTLATEIDRKGLFFLNECGLDPGIDHMSAMKLIDAETTAGNNIVLFKSYCGGLLSPESESDNPWRYKFTWNPRNVVLAGQSTSRFIRNGRYKFIPYHMLFRRTDLVTFKTVGEFDGYANRDSLNYRKVYGLEDIPTIIRGTLRRAGFCKSWDVLVQLGLTDNSFEVDLPRDFTMRMFTNSFLPYDPAHRVEEKIKRLLPWVDAVIMEKLAWLGLFDDTPLPLLKGSPAEILQIILEDKWKLSPYDKDMVVMQHQLEADTPAGEKRNITSSMVIKGENLEYTAMAKTVGLPLAAAVDLFLEGEIQLKGLHLPIRNEIYVPVLKLLASNGIHFEEEVVLSKNQ</sequence>
<dbReference type="PANTHER" id="PTHR11133">
    <property type="entry name" value="SACCHAROPINE DEHYDROGENASE"/>
    <property type="match status" value="1"/>
</dbReference>
<dbReference type="EMBL" id="BMIU01000027">
    <property type="protein sequence ID" value="GGF47525.1"/>
    <property type="molecule type" value="Genomic_DNA"/>
</dbReference>
<feature type="domain" description="Saccharopine dehydrogenase NADP binding" evidence="2">
    <location>
        <begin position="4"/>
        <end position="119"/>
    </location>
</feature>
<accession>A0ABQ1VB86</accession>
<organism evidence="4 5">
    <name type="scientific">Echinicola rosea</name>
    <dbReference type="NCBI Taxonomy" id="1807691"/>
    <lineage>
        <taxon>Bacteria</taxon>
        <taxon>Pseudomonadati</taxon>
        <taxon>Bacteroidota</taxon>
        <taxon>Cytophagia</taxon>
        <taxon>Cytophagales</taxon>
        <taxon>Cyclobacteriaceae</taxon>
        <taxon>Echinicola</taxon>
    </lineage>
</organism>
<protein>
    <submittedName>
        <fullName evidence="4">Saccharopine dehydrogenase</fullName>
    </submittedName>
</protein>
<dbReference type="Gene3D" id="3.30.360.10">
    <property type="entry name" value="Dihydrodipicolinate Reductase, domain 2"/>
    <property type="match status" value="1"/>
</dbReference>
<comment type="caution">
    <text evidence="4">The sequence shown here is derived from an EMBL/GenBank/DDBJ whole genome shotgun (WGS) entry which is preliminary data.</text>
</comment>
<evidence type="ECO:0000313" key="4">
    <source>
        <dbReference type="EMBL" id="GGF47525.1"/>
    </source>
</evidence>
<keyword evidence="5" id="KW-1185">Reference proteome</keyword>
<dbReference type="SUPFAM" id="SSF51735">
    <property type="entry name" value="NAD(P)-binding Rossmann-fold domains"/>
    <property type="match status" value="1"/>
</dbReference>
<dbReference type="Pfam" id="PF16653">
    <property type="entry name" value="Sacchrp_dh_C"/>
    <property type="match status" value="1"/>
</dbReference>
<dbReference type="Gene3D" id="1.10.1870.10">
    <property type="entry name" value="Domain 3, Saccharopine reductase"/>
    <property type="match status" value="1"/>
</dbReference>
<reference evidence="5" key="1">
    <citation type="journal article" date="2019" name="Int. J. Syst. Evol. Microbiol.">
        <title>The Global Catalogue of Microorganisms (GCM) 10K type strain sequencing project: providing services to taxonomists for standard genome sequencing and annotation.</title>
        <authorList>
            <consortium name="The Broad Institute Genomics Platform"/>
            <consortium name="The Broad Institute Genome Sequencing Center for Infectious Disease"/>
            <person name="Wu L."/>
            <person name="Ma J."/>
        </authorList>
    </citation>
    <scope>NUCLEOTIDE SEQUENCE [LARGE SCALE GENOMIC DNA]</scope>
    <source>
        <strain evidence="5">CGMCC 1.15407</strain>
    </source>
</reference>
<dbReference type="Proteomes" id="UP000647339">
    <property type="component" value="Unassembled WGS sequence"/>
</dbReference>
<dbReference type="InterPro" id="IPR005097">
    <property type="entry name" value="Sacchrp_dh_NADP-bd"/>
</dbReference>
<feature type="domain" description="Saccharopine dehydrogenase-like C-terminal" evidence="3">
    <location>
        <begin position="126"/>
        <end position="436"/>
    </location>
</feature>
<dbReference type="RefSeq" id="WP_137402225.1">
    <property type="nucleotide sequence ID" value="NZ_BMIU01000027.1"/>
</dbReference>